<reference evidence="1" key="1">
    <citation type="submission" date="2018-05" db="EMBL/GenBank/DDBJ databases">
        <authorList>
            <person name="Lanie J.A."/>
            <person name="Ng W.-L."/>
            <person name="Kazmierczak K.M."/>
            <person name="Andrzejewski T.M."/>
            <person name="Davidsen T.M."/>
            <person name="Wayne K.J."/>
            <person name="Tettelin H."/>
            <person name="Glass J.I."/>
            <person name="Rusch D."/>
            <person name="Podicherti R."/>
            <person name="Tsui H.-C.T."/>
            <person name="Winkler M.E."/>
        </authorList>
    </citation>
    <scope>NUCLEOTIDE SEQUENCE</scope>
</reference>
<dbReference type="EMBL" id="UINC01001127">
    <property type="protein sequence ID" value="SUZ71570.1"/>
    <property type="molecule type" value="Genomic_DNA"/>
</dbReference>
<evidence type="ECO:0000313" key="1">
    <source>
        <dbReference type="EMBL" id="SUZ71570.1"/>
    </source>
</evidence>
<organism evidence="1">
    <name type="scientific">marine metagenome</name>
    <dbReference type="NCBI Taxonomy" id="408172"/>
    <lineage>
        <taxon>unclassified sequences</taxon>
        <taxon>metagenomes</taxon>
        <taxon>ecological metagenomes</taxon>
    </lineage>
</organism>
<name>A0A381PXH6_9ZZZZ</name>
<accession>A0A381PXH6</accession>
<sequence length="22" mass="2543">MNSAQLLNILIDLSNRLLLLFQ</sequence>
<proteinExistence type="predicted"/>
<dbReference type="AlphaFoldDB" id="A0A381PXH6"/>
<gene>
    <name evidence="1" type="ORF">METZ01_LOCUS24424</name>
</gene>
<protein>
    <submittedName>
        <fullName evidence="1">Uncharacterized protein</fullName>
    </submittedName>
</protein>